<keyword evidence="8 11" id="KW-0472">Membrane</keyword>
<dbReference type="GO" id="GO:0015627">
    <property type="term" value="C:type II protein secretion system complex"/>
    <property type="evidence" value="ECO:0007669"/>
    <property type="project" value="InterPro"/>
</dbReference>
<comment type="subcellular location">
    <subcellularLocation>
        <location evidence="1">Cell inner membrane</location>
        <topology evidence="1">Single-pass membrane protein</topology>
    </subcellularLocation>
</comment>
<organism evidence="13 14">
    <name type="scientific">Halomonas lysinitropha</name>
    <dbReference type="NCBI Taxonomy" id="2607506"/>
    <lineage>
        <taxon>Bacteria</taxon>
        <taxon>Pseudomonadati</taxon>
        <taxon>Pseudomonadota</taxon>
        <taxon>Gammaproteobacteria</taxon>
        <taxon>Oceanospirillales</taxon>
        <taxon>Halomonadaceae</taxon>
        <taxon>Halomonas</taxon>
    </lineage>
</organism>
<dbReference type="Pfam" id="PF12019">
    <property type="entry name" value="GspH"/>
    <property type="match status" value="1"/>
</dbReference>
<name>A0A5K1I2G3_9GAMM</name>
<feature type="domain" description="General secretion pathway GspH" evidence="12">
    <location>
        <begin position="55"/>
        <end position="168"/>
    </location>
</feature>
<feature type="transmembrane region" description="Helical" evidence="11">
    <location>
        <begin position="21"/>
        <end position="39"/>
    </location>
</feature>
<evidence type="ECO:0000256" key="6">
    <source>
        <dbReference type="ARBA" id="ARBA00022692"/>
    </source>
</evidence>
<dbReference type="InterPro" id="IPR022346">
    <property type="entry name" value="T2SS_GspH"/>
</dbReference>
<dbReference type="InterPro" id="IPR012902">
    <property type="entry name" value="N_methyl_site"/>
</dbReference>
<evidence type="ECO:0000256" key="8">
    <source>
        <dbReference type="ARBA" id="ARBA00023136"/>
    </source>
</evidence>
<dbReference type="GO" id="GO:0005886">
    <property type="term" value="C:plasma membrane"/>
    <property type="evidence" value="ECO:0007669"/>
    <property type="project" value="UniProtKB-SubCell"/>
</dbReference>
<proteinExistence type="inferred from homology"/>
<evidence type="ECO:0000256" key="3">
    <source>
        <dbReference type="ARBA" id="ARBA00022475"/>
    </source>
</evidence>
<dbReference type="EMBL" id="CABVOU010000021">
    <property type="protein sequence ID" value="VVZ94601.1"/>
    <property type="molecule type" value="Genomic_DNA"/>
</dbReference>
<keyword evidence="5" id="KW-0997">Cell inner membrane</keyword>
<dbReference type="NCBIfam" id="TIGR02532">
    <property type="entry name" value="IV_pilin_GFxxxE"/>
    <property type="match status" value="1"/>
</dbReference>
<dbReference type="RefSeq" id="WP_151442475.1">
    <property type="nucleotide sequence ID" value="NZ_CABVOU010000021.1"/>
</dbReference>
<dbReference type="InterPro" id="IPR045584">
    <property type="entry name" value="Pilin-like"/>
</dbReference>
<evidence type="ECO:0000256" key="2">
    <source>
        <dbReference type="ARBA" id="ARBA00021549"/>
    </source>
</evidence>
<keyword evidence="7 11" id="KW-1133">Transmembrane helix</keyword>
<dbReference type="Gene3D" id="3.55.40.10">
    <property type="entry name" value="minor pseudopilin epsh domain"/>
    <property type="match status" value="1"/>
</dbReference>
<protein>
    <recommendedName>
        <fullName evidence="2">Type II secretion system protein H</fullName>
    </recommendedName>
    <alternativeName>
        <fullName evidence="10">General secretion pathway protein H</fullName>
    </alternativeName>
</protein>
<evidence type="ECO:0000256" key="7">
    <source>
        <dbReference type="ARBA" id="ARBA00022989"/>
    </source>
</evidence>
<evidence type="ECO:0000256" key="9">
    <source>
        <dbReference type="ARBA" id="ARBA00025772"/>
    </source>
</evidence>
<evidence type="ECO:0000256" key="11">
    <source>
        <dbReference type="SAM" id="Phobius"/>
    </source>
</evidence>
<dbReference type="Proteomes" id="UP000326725">
    <property type="component" value="Unassembled WGS sequence"/>
</dbReference>
<evidence type="ECO:0000256" key="1">
    <source>
        <dbReference type="ARBA" id="ARBA00004377"/>
    </source>
</evidence>
<evidence type="ECO:0000256" key="4">
    <source>
        <dbReference type="ARBA" id="ARBA00022481"/>
    </source>
</evidence>
<evidence type="ECO:0000256" key="5">
    <source>
        <dbReference type="ARBA" id="ARBA00022519"/>
    </source>
</evidence>
<accession>A0A5K1I2G3</accession>
<keyword evidence="14" id="KW-1185">Reference proteome</keyword>
<evidence type="ECO:0000259" key="12">
    <source>
        <dbReference type="Pfam" id="PF12019"/>
    </source>
</evidence>
<dbReference type="SUPFAM" id="SSF54523">
    <property type="entry name" value="Pili subunits"/>
    <property type="match status" value="1"/>
</dbReference>
<keyword evidence="3" id="KW-1003">Cell membrane</keyword>
<keyword evidence="4" id="KW-0488">Methylation</keyword>
<gene>
    <name evidence="13" type="primary">pilE</name>
    <name evidence="13" type="ORF">HALO32_00654</name>
</gene>
<dbReference type="PROSITE" id="PS00409">
    <property type="entry name" value="PROKAR_NTER_METHYL"/>
    <property type="match status" value="1"/>
</dbReference>
<sequence length="182" mass="19435">MRPAVSFPLSALSSRQHGLTLIELIVAIAVLAIIATVGIPNFQQFTARNEVAAEVMRIKTALALARNTAVTRRTTISVCPRPTPDSTVCNFTDWTHSLVVVDGQVASGDLSDGELLKVLEGSGGPTVTFNRSYPVRYQAMGWARGHNGTFEICGRHGDGVKIIVSNMGRVRIGGDADGEPMC</sequence>
<evidence type="ECO:0000256" key="10">
    <source>
        <dbReference type="ARBA" id="ARBA00030775"/>
    </source>
</evidence>
<evidence type="ECO:0000313" key="14">
    <source>
        <dbReference type="Proteomes" id="UP000326725"/>
    </source>
</evidence>
<comment type="similarity">
    <text evidence="9">Belongs to the GSP H family.</text>
</comment>
<dbReference type="GO" id="GO:0015628">
    <property type="term" value="P:protein secretion by the type II secretion system"/>
    <property type="evidence" value="ECO:0007669"/>
    <property type="project" value="InterPro"/>
</dbReference>
<dbReference type="Pfam" id="PF07963">
    <property type="entry name" value="N_methyl"/>
    <property type="match status" value="1"/>
</dbReference>
<keyword evidence="6 11" id="KW-0812">Transmembrane</keyword>
<reference evidence="13 14" key="1">
    <citation type="submission" date="2019-09" db="EMBL/GenBank/DDBJ databases">
        <authorList>
            <person name="Criscuolo A."/>
        </authorList>
    </citation>
    <scope>NUCLEOTIDE SEQUENCE [LARGE SCALE GENOMIC DNA]</scope>
    <source>
        <strain evidence="14">3(2)</strain>
    </source>
</reference>
<dbReference type="AlphaFoldDB" id="A0A5K1I2G3"/>
<evidence type="ECO:0000313" key="13">
    <source>
        <dbReference type="EMBL" id="VVZ94601.1"/>
    </source>
</evidence>